<evidence type="ECO:0000256" key="1">
    <source>
        <dbReference type="ARBA" id="ARBA00001678"/>
    </source>
</evidence>
<dbReference type="SMR" id="A0A0H3C6N2"/>
<gene>
    <name evidence="7" type="ordered locus">CCNA_00843</name>
</gene>
<dbReference type="PANTHER" id="PTHR31451">
    <property type="match status" value="1"/>
</dbReference>
<dbReference type="EC" id="3.2.1.78" evidence="2"/>
<feature type="signal peptide" evidence="5">
    <location>
        <begin position="1"/>
        <end position="23"/>
    </location>
</feature>
<dbReference type="InterPro" id="IPR017853">
    <property type="entry name" value="GH"/>
</dbReference>
<dbReference type="RefSeq" id="YP_002516216.1">
    <property type="nucleotide sequence ID" value="NC_011916.1"/>
</dbReference>
<dbReference type="InterPro" id="IPR001547">
    <property type="entry name" value="Glyco_hydro_5"/>
</dbReference>
<evidence type="ECO:0000256" key="3">
    <source>
        <dbReference type="ARBA" id="ARBA00022801"/>
    </source>
</evidence>
<dbReference type="Pfam" id="PF26410">
    <property type="entry name" value="GH5_mannosidase"/>
    <property type="match status" value="1"/>
</dbReference>
<evidence type="ECO:0000313" key="8">
    <source>
        <dbReference type="Proteomes" id="UP000001364"/>
    </source>
</evidence>
<dbReference type="EMBL" id="CP001340">
    <property type="protein sequence ID" value="ACL94308.1"/>
    <property type="molecule type" value="Genomic_DNA"/>
</dbReference>
<dbReference type="Proteomes" id="UP000001364">
    <property type="component" value="Chromosome"/>
</dbReference>
<proteinExistence type="predicted"/>
<keyword evidence="3" id="KW-0378">Hydrolase</keyword>
<feature type="chain" id="PRO_5002606178" description="mannan endo-1,4-beta-mannosidase" evidence="5">
    <location>
        <begin position="24"/>
        <end position="442"/>
    </location>
</feature>
<dbReference type="HOGENOM" id="CLU_031603_2_0_5"/>
<dbReference type="RefSeq" id="WP_010918686.1">
    <property type="nucleotide sequence ID" value="NC_011916.1"/>
</dbReference>
<evidence type="ECO:0000256" key="5">
    <source>
        <dbReference type="SAM" id="SignalP"/>
    </source>
</evidence>
<dbReference type="GeneID" id="7329880"/>
<comment type="catalytic activity">
    <reaction evidence="1">
        <text>Random hydrolysis of (1-&gt;4)-beta-D-mannosidic linkages in mannans, galactomannans and glucomannans.</text>
        <dbReference type="EC" id="3.2.1.78"/>
    </reaction>
</comment>
<keyword evidence="4" id="KW-0326">Glycosidase</keyword>
<accession>A0A0H3C6N2</accession>
<keyword evidence="8" id="KW-1185">Reference proteome</keyword>
<evidence type="ECO:0000256" key="2">
    <source>
        <dbReference type="ARBA" id="ARBA00012706"/>
    </source>
</evidence>
<feature type="domain" description="Glycoside hydrolase family 5" evidence="6">
    <location>
        <begin position="29"/>
        <end position="440"/>
    </location>
</feature>
<evidence type="ECO:0000313" key="7">
    <source>
        <dbReference type="EMBL" id="ACL94308.1"/>
    </source>
</evidence>
<dbReference type="GO" id="GO:0016985">
    <property type="term" value="F:mannan endo-1,4-beta-mannosidase activity"/>
    <property type="evidence" value="ECO:0007669"/>
    <property type="project" value="TreeGrafter"/>
</dbReference>
<dbReference type="AlphaFoldDB" id="A0A0H3C6N2"/>
<dbReference type="OrthoDB" id="9801493at2"/>
<reference evidence="7 8" key="1">
    <citation type="journal article" date="2010" name="J. Bacteriol.">
        <title>The genetic basis of laboratory adaptation in Caulobacter crescentus.</title>
        <authorList>
            <person name="Marks M.E."/>
            <person name="Castro-Rojas C.M."/>
            <person name="Teiling C."/>
            <person name="Du L."/>
            <person name="Kapatral V."/>
            <person name="Walunas T.L."/>
            <person name="Crosson S."/>
        </authorList>
    </citation>
    <scope>NUCLEOTIDE SEQUENCE [LARGE SCALE GENOMIC DNA]</scope>
    <source>
        <strain evidence="8">NA1000 / CB15N</strain>
    </source>
</reference>
<evidence type="ECO:0000256" key="4">
    <source>
        <dbReference type="ARBA" id="ARBA00023295"/>
    </source>
</evidence>
<dbReference type="PANTHER" id="PTHR31451:SF40">
    <property type="entry name" value="GLYCOSIDE HYDROLASE FAMILY 5 DOMAIN-CONTAINING PROTEIN"/>
    <property type="match status" value="1"/>
</dbReference>
<sequence>MTLSRRHLIAAAAALPAIGAAKAPTPPKGFVTVKDGRLSLDGKPYRFAGTNVWYAAWLGAPAGYGDLGRLRRELDRLKAMGVTNLRILGAGEQSPAKVAMDPTFRGPGEDYNADLLKGLDVTLAEMAQRDMKAVIYVNNFWDWSGGMPAYLNWVGDGPWFQQGDPAYPWPQYADYSARFYANQKANALFRHYVTSLVSRVSTVTGKPYRDDPTIMSWQLANEPRPGGSDAFGQSNMPAYQAWIRDTAGLIKRLDNQHLVSTGSEGTMGCMGLESCVIDAHAPPVIDYMTLHIWPNNWGWISMTDQPSTYEAGEQKCRDYVAQHIALAKRLNKPLTIEEFGLIRDGRQFTPGSPTTYRDRFYKTMLDLALADMKAGGPTAGVNFWAWNGEGRAQQPDAWFKKGDKSYVGDPPQEEQGLFGVFDADASTLAVIKAHAAAVKALG</sequence>
<protein>
    <recommendedName>
        <fullName evidence="2">mannan endo-1,4-beta-mannosidase</fullName>
        <ecNumber evidence="2">3.2.1.78</ecNumber>
    </recommendedName>
</protein>
<name>A0A0H3C6N2_CAUVN</name>
<evidence type="ECO:0000259" key="6">
    <source>
        <dbReference type="Pfam" id="PF26410"/>
    </source>
</evidence>
<dbReference type="KEGG" id="ccs:CCNA_00843"/>
<dbReference type="InterPro" id="IPR045053">
    <property type="entry name" value="MAN-like"/>
</dbReference>
<keyword evidence="5" id="KW-0732">Signal</keyword>
<dbReference type="SUPFAM" id="SSF51445">
    <property type="entry name" value="(Trans)glycosidases"/>
    <property type="match status" value="1"/>
</dbReference>
<organism evidence="7 8">
    <name type="scientific">Caulobacter vibrioides (strain NA1000 / CB15N)</name>
    <name type="common">Caulobacter crescentus</name>
    <dbReference type="NCBI Taxonomy" id="565050"/>
    <lineage>
        <taxon>Bacteria</taxon>
        <taxon>Pseudomonadati</taxon>
        <taxon>Pseudomonadota</taxon>
        <taxon>Alphaproteobacteria</taxon>
        <taxon>Caulobacterales</taxon>
        <taxon>Caulobacteraceae</taxon>
        <taxon>Caulobacter</taxon>
    </lineage>
</organism>
<dbReference type="Gene3D" id="3.20.20.80">
    <property type="entry name" value="Glycosidases"/>
    <property type="match status" value="1"/>
</dbReference>
<dbReference type="PATRIC" id="fig|565050.3.peg.830"/>